<dbReference type="Proteomes" id="UP000070598">
    <property type="component" value="Unassembled WGS sequence"/>
</dbReference>
<dbReference type="Proteomes" id="UP000070659">
    <property type="component" value="Unassembled WGS sequence"/>
</dbReference>
<gene>
    <name evidence="2" type="ORF">TH66_18850</name>
    <name evidence="3" type="ORF">TR74_14740</name>
</gene>
<organism evidence="3 4">
    <name type="scientific">Carbonactinospora thermoautotrophica</name>
    <dbReference type="NCBI Taxonomy" id="1469144"/>
    <lineage>
        <taxon>Bacteria</taxon>
        <taxon>Bacillati</taxon>
        <taxon>Actinomycetota</taxon>
        <taxon>Actinomycetes</taxon>
        <taxon>Kitasatosporales</taxon>
        <taxon>Carbonactinosporaceae</taxon>
        <taxon>Carbonactinospora</taxon>
    </lineage>
</organism>
<reference evidence="4" key="2">
    <citation type="submission" date="2015-02" db="EMBL/GenBank/DDBJ databases">
        <title>Physiological reanalysis, assessment of diazotrophy, and genome sequences of multiple isolates of Streptomyces thermoautotrophicus.</title>
        <authorList>
            <person name="MacKellar D.C."/>
            <person name="Lieber L."/>
            <person name="Norman J."/>
            <person name="Bolger A."/>
            <person name="Tobin C."/>
            <person name="Murray J.W."/>
            <person name="Friesen M."/>
            <person name="Prell J."/>
        </authorList>
    </citation>
    <scope>NUCLEOTIDE SEQUENCE [LARGE SCALE GENOMIC DNA]</scope>
    <source>
        <strain evidence="4">UBT1</strain>
    </source>
</reference>
<evidence type="ECO:0000313" key="3">
    <source>
        <dbReference type="EMBL" id="KWX08505.1"/>
    </source>
</evidence>
<dbReference type="AlphaFoldDB" id="A0A132NED9"/>
<dbReference type="EMBL" id="JYIJ01000019">
    <property type="protein sequence ID" value="KWW97620.1"/>
    <property type="molecule type" value="Genomic_DNA"/>
</dbReference>
<name>A0A132NED9_9ACTN</name>
<dbReference type="EMBL" id="JYIK01000973">
    <property type="protein sequence ID" value="KWX08505.1"/>
    <property type="molecule type" value="Genomic_DNA"/>
</dbReference>
<evidence type="ECO:0000313" key="5">
    <source>
        <dbReference type="Proteomes" id="UP000070659"/>
    </source>
</evidence>
<evidence type="ECO:0000313" key="2">
    <source>
        <dbReference type="EMBL" id="KWW97620.1"/>
    </source>
</evidence>
<evidence type="ECO:0000256" key="1">
    <source>
        <dbReference type="SAM" id="MobiDB-lite"/>
    </source>
</evidence>
<feature type="compositionally biased region" description="Polar residues" evidence="1">
    <location>
        <begin position="69"/>
        <end position="86"/>
    </location>
</feature>
<protein>
    <submittedName>
        <fullName evidence="3">Uncharacterized protein</fullName>
    </submittedName>
</protein>
<reference evidence="3 5" key="1">
    <citation type="submission" date="2015-02" db="EMBL/GenBank/DDBJ databases">
        <title>Physiological reanalysis, assessment of diazotrophy, and genome sequences of multiple isolates of Streptomyces thermoautotrophicus.</title>
        <authorList>
            <person name="MacKellar D.C."/>
            <person name="Lieber L."/>
            <person name="Norman J."/>
            <person name="Bolger A."/>
            <person name="Tobin C."/>
            <person name="Murray J.W."/>
            <person name="Prell J."/>
        </authorList>
    </citation>
    <scope>NUCLEOTIDE SEQUENCE [LARGE SCALE GENOMIC DNA]</scope>
    <source>
        <strain evidence="3 5">UBT1</strain>
    </source>
</reference>
<feature type="region of interest" description="Disordered" evidence="1">
    <location>
        <begin position="66"/>
        <end position="86"/>
    </location>
</feature>
<accession>A0A132NED9</accession>
<sequence>MEGRAARPYCGKGLEFTAVAGPGVPVGVGRSGDREAGPLVLVCVRRISGWKSVTGRIQGPASHVIPVRLQSSARRPQPVRTSSSGP</sequence>
<evidence type="ECO:0000313" key="4">
    <source>
        <dbReference type="Proteomes" id="UP000070598"/>
    </source>
</evidence>
<dbReference type="PATRIC" id="fig|1469144.9.peg.2293"/>
<comment type="caution">
    <text evidence="3">The sequence shown here is derived from an EMBL/GenBank/DDBJ whole genome shotgun (WGS) entry which is preliminary data.</text>
</comment>
<proteinExistence type="predicted"/>